<gene>
    <name evidence="3" type="ORF">F2Q69_00037588</name>
</gene>
<name>A0A8S9SRU3_BRACR</name>
<evidence type="ECO:0000313" key="4">
    <source>
        <dbReference type="Proteomes" id="UP000712600"/>
    </source>
</evidence>
<accession>A0A8S9SRU3</accession>
<feature type="coiled-coil region" evidence="1">
    <location>
        <begin position="99"/>
        <end position="172"/>
    </location>
</feature>
<sequence length="246" mass="28002">MSLWDIEDPQLLLKRPKPLTVIDKLKQEFNQAQQKSSHSLSKYELLAETNNQLKIKIQQLEGLLGSSSTEKEAAMKQLEEQVTLERSKPNTLVSEIEKLKEVAAEKSVLESHVEELEKTLKKYEAQLKEEVKNATAASKELQAAQISIAEQKQAKSQKHSELEAALKQSQELKKYNSPVFLNPSTHNHINRASRPKTGWYVSSNHGPSQRSYLGSGMRHARFKEQESRKNGYKGREEERQKGEGKP</sequence>
<comment type="caution">
    <text evidence="3">The sequence shown here is derived from an EMBL/GenBank/DDBJ whole genome shotgun (WGS) entry which is preliminary data.</text>
</comment>
<protein>
    <submittedName>
        <fullName evidence="3">Uncharacterized protein</fullName>
    </submittedName>
</protein>
<proteinExistence type="predicted"/>
<evidence type="ECO:0000256" key="2">
    <source>
        <dbReference type="SAM" id="MobiDB-lite"/>
    </source>
</evidence>
<feature type="compositionally biased region" description="Polar residues" evidence="2">
    <location>
        <begin position="200"/>
        <end position="212"/>
    </location>
</feature>
<evidence type="ECO:0000313" key="3">
    <source>
        <dbReference type="EMBL" id="KAF3604501.1"/>
    </source>
</evidence>
<feature type="compositionally biased region" description="Basic and acidic residues" evidence="2">
    <location>
        <begin position="222"/>
        <end position="246"/>
    </location>
</feature>
<feature type="region of interest" description="Disordered" evidence="2">
    <location>
        <begin position="177"/>
        <end position="246"/>
    </location>
</feature>
<dbReference type="PANTHER" id="PTHR43049">
    <property type="entry name" value="EARLY ENDOSOME ANTIGEN"/>
    <property type="match status" value="1"/>
</dbReference>
<reference evidence="3" key="1">
    <citation type="submission" date="2019-12" db="EMBL/GenBank/DDBJ databases">
        <title>Genome sequencing and annotation of Brassica cretica.</title>
        <authorList>
            <person name="Studholme D.J."/>
            <person name="Sarris P."/>
        </authorList>
    </citation>
    <scope>NUCLEOTIDE SEQUENCE</scope>
    <source>
        <strain evidence="3">PFS-109/04</strain>
        <tissue evidence="3">Leaf</tissue>
    </source>
</reference>
<evidence type="ECO:0000256" key="1">
    <source>
        <dbReference type="SAM" id="Coils"/>
    </source>
</evidence>
<dbReference type="EMBL" id="QGKX02000004">
    <property type="protein sequence ID" value="KAF3604501.1"/>
    <property type="molecule type" value="Genomic_DNA"/>
</dbReference>
<dbReference type="Proteomes" id="UP000712600">
    <property type="component" value="Unassembled WGS sequence"/>
</dbReference>
<keyword evidence="1" id="KW-0175">Coiled coil</keyword>
<dbReference type="AlphaFoldDB" id="A0A8S9SRU3"/>
<organism evidence="3 4">
    <name type="scientific">Brassica cretica</name>
    <name type="common">Mustard</name>
    <dbReference type="NCBI Taxonomy" id="69181"/>
    <lineage>
        <taxon>Eukaryota</taxon>
        <taxon>Viridiplantae</taxon>
        <taxon>Streptophyta</taxon>
        <taxon>Embryophyta</taxon>
        <taxon>Tracheophyta</taxon>
        <taxon>Spermatophyta</taxon>
        <taxon>Magnoliopsida</taxon>
        <taxon>eudicotyledons</taxon>
        <taxon>Gunneridae</taxon>
        <taxon>Pentapetalae</taxon>
        <taxon>rosids</taxon>
        <taxon>malvids</taxon>
        <taxon>Brassicales</taxon>
        <taxon>Brassicaceae</taxon>
        <taxon>Brassiceae</taxon>
        <taxon>Brassica</taxon>
    </lineage>
</organism>
<dbReference type="PANTHER" id="PTHR43049:SF1">
    <property type="entry name" value="EARLY ENDOSOME ANTIGEN"/>
    <property type="match status" value="1"/>
</dbReference>